<evidence type="ECO:0000256" key="5">
    <source>
        <dbReference type="ARBA" id="ARBA00022970"/>
    </source>
</evidence>
<evidence type="ECO:0000256" key="2">
    <source>
        <dbReference type="ARBA" id="ARBA00022448"/>
    </source>
</evidence>
<dbReference type="RefSeq" id="WP_139929123.1">
    <property type="nucleotide sequence ID" value="NZ_CP040915.1"/>
</dbReference>
<evidence type="ECO:0000313" key="11">
    <source>
        <dbReference type="Proteomes" id="UP000314616"/>
    </source>
</evidence>
<comment type="similarity">
    <text evidence="8">Belongs to the binding-protein-dependent transport system permease family. LivHM subfamily.</text>
</comment>
<evidence type="ECO:0000313" key="10">
    <source>
        <dbReference type="EMBL" id="QDC25106.1"/>
    </source>
</evidence>
<sequence>MIIQGLIDAISTGALYGLAALGIGLVFGVMRLANFAHGEIITIAAYTLVLTWHWGAVISLALAIAASVLLALVLEFAVFRRMRRADASTLLIASFGLSFLLQRVYEIVFGNNVRTAAVAPALARSVEIGGVRVQMLSLVTIVVAGLLLLALHQFLNRSSLGLQVQAASTDFATARLLGVRANKVIALTFGISGALAAAVGFALVVQTGAVSPTFGVNITVLALIGAVIGGIDKLGSAVVGGFVVGFVSSILTSYLPGDVVNFRNAFVFAVVMVILILKPSGLLVRGPVLERA</sequence>
<protein>
    <submittedName>
        <fullName evidence="10">Branched-chain amino acid ABC transporter permease</fullName>
    </submittedName>
</protein>
<feature type="transmembrane region" description="Helical" evidence="9">
    <location>
        <begin position="210"/>
        <end position="231"/>
    </location>
</feature>
<name>A0A5B8CAI1_9MICO</name>
<keyword evidence="7 9" id="KW-0472">Membrane</keyword>
<organism evidence="10 11">
    <name type="scientific">Georgenia yuyongxinii</name>
    <dbReference type="NCBI Taxonomy" id="2589797"/>
    <lineage>
        <taxon>Bacteria</taxon>
        <taxon>Bacillati</taxon>
        <taxon>Actinomycetota</taxon>
        <taxon>Actinomycetes</taxon>
        <taxon>Micrococcales</taxon>
        <taxon>Bogoriellaceae</taxon>
        <taxon>Georgenia</taxon>
    </lineage>
</organism>
<evidence type="ECO:0000256" key="8">
    <source>
        <dbReference type="ARBA" id="ARBA00037998"/>
    </source>
</evidence>
<keyword evidence="2" id="KW-0813">Transport</keyword>
<comment type="subcellular location">
    <subcellularLocation>
        <location evidence="1">Cell membrane</location>
        <topology evidence="1">Multi-pass membrane protein</topology>
    </subcellularLocation>
</comment>
<dbReference type="GO" id="GO:0006865">
    <property type="term" value="P:amino acid transport"/>
    <property type="evidence" value="ECO:0007669"/>
    <property type="project" value="UniProtKB-KW"/>
</dbReference>
<keyword evidence="5" id="KW-0029">Amino-acid transport</keyword>
<feature type="transmembrane region" description="Helical" evidence="9">
    <location>
        <begin position="262"/>
        <end position="284"/>
    </location>
</feature>
<feature type="transmembrane region" description="Helical" evidence="9">
    <location>
        <begin position="135"/>
        <end position="155"/>
    </location>
</feature>
<keyword evidence="3" id="KW-1003">Cell membrane</keyword>
<dbReference type="PANTHER" id="PTHR11795">
    <property type="entry name" value="BRANCHED-CHAIN AMINO ACID TRANSPORT SYSTEM PERMEASE PROTEIN LIVH"/>
    <property type="match status" value="1"/>
</dbReference>
<accession>A0A5B8CAI1</accession>
<evidence type="ECO:0000256" key="6">
    <source>
        <dbReference type="ARBA" id="ARBA00022989"/>
    </source>
</evidence>
<dbReference type="Pfam" id="PF02653">
    <property type="entry name" value="BPD_transp_2"/>
    <property type="match status" value="1"/>
</dbReference>
<evidence type="ECO:0000256" key="4">
    <source>
        <dbReference type="ARBA" id="ARBA00022692"/>
    </source>
</evidence>
<reference evidence="10 11" key="1">
    <citation type="submission" date="2019-05" db="EMBL/GenBank/DDBJ databases">
        <title>Georgenia *** sp. nov., and Georgenia *** sp. nov., isolated from the intestinal contents of plateau pika (Ochotona curzoniae) in the Qinghai-Tibet plateau of China.</title>
        <authorList>
            <person name="Tian Z."/>
        </authorList>
    </citation>
    <scope>NUCLEOTIDE SEQUENCE [LARGE SCALE GENOMIC DNA]</scope>
    <source>
        <strain evidence="10 11">Z443</strain>
    </source>
</reference>
<evidence type="ECO:0000256" key="7">
    <source>
        <dbReference type="ARBA" id="ARBA00023136"/>
    </source>
</evidence>
<feature type="transmembrane region" description="Helical" evidence="9">
    <location>
        <begin position="238"/>
        <end position="256"/>
    </location>
</feature>
<proteinExistence type="inferred from homology"/>
<dbReference type="PANTHER" id="PTHR11795:SF449">
    <property type="entry name" value="BRANCHED-CHAIN AMINO ACID TRANSPORT PERMEASE PROTEIN LIVH-RELATED"/>
    <property type="match status" value="1"/>
</dbReference>
<evidence type="ECO:0000256" key="1">
    <source>
        <dbReference type="ARBA" id="ARBA00004651"/>
    </source>
</evidence>
<dbReference type="InterPro" id="IPR001851">
    <property type="entry name" value="ABC_transp_permease"/>
</dbReference>
<dbReference type="KEGG" id="gyu:FE374_11270"/>
<dbReference type="EMBL" id="CP040915">
    <property type="protein sequence ID" value="QDC25106.1"/>
    <property type="molecule type" value="Genomic_DNA"/>
</dbReference>
<dbReference type="AlphaFoldDB" id="A0A5B8CAI1"/>
<feature type="transmembrane region" description="Helical" evidence="9">
    <location>
        <begin position="86"/>
        <end position="105"/>
    </location>
</feature>
<evidence type="ECO:0000256" key="3">
    <source>
        <dbReference type="ARBA" id="ARBA00022475"/>
    </source>
</evidence>
<keyword evidence="6 9" id="KW-1133">Transmembrane helix</keyword>
<keyword evidence="4 9" id="KW-0812">Transmembrane</keyword>
<evidence type="ECO:0000256" key="9">
    <source>
        <dbReference type="SAM" id="Phobius"/>
    </source>
</evidence>
<dbReference type="Proteomes" id="UP000314616">
    <property type="component" value="Chromosome"/>
</dbReference>
<dbReference type="OrthoDB" id="9807115at2"/>
<dbReference type="InterPro" id="IPR052157">
    <property type="entry name" value="BCAA_transport_permease"/>
</dbReference>
<dbReference type="CDD" id="cd06582">
    <property type="entry name" value="TM_PBP1_LivH_like"/>
    <property type="match status" value="1"/>
</dbReference>
<dbReference type="GO" id="GO:0022857">
    <property type="term" value="F:transmembrane transporter activity"/>
    <property type="evidence" value="ECO:0007669"/>
    <property type="project" value="InterPro"/>
</dbReference>
<feature type="transmembrane region" description="Helical" evidence="9">
    <location>
        <begin position="12"/>
        <end position="32"/>
    </location>
</feature>
<feature type="transmembrane region" description="Helical" evidence="9">
    <location>
        <begin position="52"/>
        <end position="74"/>
    </location>
</feature>
<gene>
    <name evidence="10" type="ORF">FE374_11270</name>
</gene>
<feature type="transmembrane region" description="Helical" evidence="9">
    <location>
        <begin position="184"/>
        <end position="204"/>
    </location>
</feature>
<dbReference type="GO" id="GO:0005886">
    <property type="term" value="C:plasma membrane"/>
    <property type="evidence" value="ECO:0007669"/>
    <property type="project" value="UniProtKB-SubCell"/>
</dbReference>